<comment type="caution">
    <text evidence="2">The sequence shown here is derived from an EMBL/GenBank/DDBJ whole genome shotgun (WGS) entry which is preliminary data.</text>
</comment>
<accession>A0AAW9HDH8</accession>
<organism evidence="2 5">
    <name type="scientific">Actinotignum timonense</name>
    <dbReference type="NCBI Taxonomy" id="1870995"/>
    <lineage>
        <taxon>Bacteria</taxon>
        <taxon>Bacillati</taxon>
        <taxon>Actinomycetota</taxon>
        <taxon>Actinomycetes</taxon>
        <taxon>Actinomycetales</taxon>
        <taxon>Actinomycetaceae</taxon>
        <taxon>Actinotignum</taxon>
    </lineage>
</organism>
<dbReference type="Proteomes" id="UP001284901">
    <property type="component" value="Unassembled WGS sequence"/>
</dbReference>
<evidence type="ECO:0000313" key="3">
    <source>
        <dbReference type="EMBL" id="MDY5146396.1"/>
    </source>
</evidence>
<evidence type="ECO:0000256" key="1">
    <source>
        <dbReference type="SAM" id="Phobius"/>
    </source>
</evidence>
<keyword evidence="1" id="KW-1133">Transmembrane helix</keyword>
<name>A0AAW9HDH8_9ACTO</name>
<evidence type="ECO:0000313" key="2">
    <source>
        <dbReference type="EMBL" id="MDY5140743.1"/>
    </source>
</evidence>
<dbReference type="RefSeq" id="WP_087069780.1">
    <property type="nucleotide sequence ID" value="NZ_CAUPFC010000011.1"/>
</dbReference>
<evidence type="ECO:0000313" key="4">
    <source>
        <dbReference type="Proteomes" id="UP001284901"/>
    </source>
</evidence>
<dbReference type="EMBL" id="JAWNFY010000011">
    <property type="protein sequence ID" value="MDY5146396.1"/>
    <property type="molecule type" value="Genomic_DNA"/>
</dbReference>
<dbReference type="AlphaFoldDB" id="A0AAW9HDH8"/>
<dbReference type="GeneID" id="92813748"/>
<protein>
    <submittedName>
        <fullName evidence="2">Uncharacterized protein</fullName>
    </submittedName>
</protein>
<reference evidence="2 4" key="1">
    <citation type="submission" date="2023-10" db="EMBL/GenBank/DDBJ databases">
        <title>Whole Genome based description of the genera Actinobaculum and Actinotignum reveals a complex phylogenetic relationship within the species included in the genus Actinotignum.</title>
        <authorList>
            <person name="Jensen C.S."/>
            <person name="Dargis R."/>
            <person name="Kemp M."/>
            <person name="Christensen J.J."/>
        </authorList>
    </citation>
    <scope>NUCLEOTIDE SEQUENCE</scope>
    <source>
        <strain evidence="3 4">SLA_B089</strain>
        <strain evidence="2">SLA_B245</strain>
    </source>
</reference>
<feature type="transmembrane region" description="Helical" evidence="1">
    <location>
        <begin position="9"/>
        <end position="29"/>
    </location>
</feature>
<gene>
    <name evidence="2" type="ORF">R6G74_05370</name>
    <name evidence="3" type="ORF">R6P33_05075</name>
</gene>
<keyword evidence="4" id="KW-1185">Reference proteome</keyword>
<feature type="transmembrane region" description="Helical" evidence="1">
    <location>
        <begin position="35"/>
        <end position="54"/>
    </location>
</feature>
<proteinExistence type="predicted"/>
<keyword evidence="1" id="KW-0472">Membrane</keyword>
<evidence type="ECO:0000313" key="5">
    <source>
        <dbReference type="Proteomes" id="UP001288320"/>
    </source>
</evidence>
<dbReference type="EMBL" id="JAWNFV010000009">
    <property type="protein sequence ID" value="MDY5140743.1"/>
    <property type="molecule type" value="Genomic_DNA"/>
</dbReference>
<sequence>MESAKTKRWMWAGASSIAAGLLPLLLTVILQRGWWVPWALLLVIGGVEIAYGLLVGRRAEIRGNTDTEIRM</sequence>
<keyword evidence="1" id="KW-0812">Transmembrane</keyword>
<dbReference type="Proteomes" id="UP001288320">
    <property type="component" value="Unassembled WGS sequence"/>
</dbReference>